<accession>A0ACC0XJ89</accession>
<dbReference type="EMBL" id="CM047747">
    <property type="protein sequence ID" value="KAJ0018410.1"/>
    <property type="molecule type" value="Genomic_DNA"/>
</dbReference>
<reference evidence="2" key="1">
    <citation type="journal article" date="2023" name="G3 (Bethesda)">
        <title>Genome assembly and association tests identify interacting loci associated with vigor, precocity, and sex in interspecific pistachio rootstocks.</title>
        <authorList>
            <person name="Palmer W."/>
            <person name="Jacygrad E."/>
            <person name="Sagayaradj S."/>
            <person name="Cavanaugh K."/>
            <person name="Han R."/>
            <person name="Bertier L."/>
            <person name="Beede B."/>
            <person name="Kafkas S."/>
            <person name="Golino D."/>
            <person name="Preece J."/>
            <person name="Michelmore R."/>
        </authorList>
    </citation>
    <scope>NUCLEOTIDE SEQUENCE [LARGE SCALE GENOMIC DNA]</scope>
</reference>
<evidence type="ECO:0000313" key="2">
    <source>
        <dbReference type="Proteomes" id="UP001163603"/>
    </source>
</evidence>
<sequence>MFVKFDPAESSDEKRYSGFCIDLFREVLKHLDYTISCEFVPHNDSYDDLIMGVYHKYLVISDKDCLIFWSKLNGRLMMPQNKLREIYSAICGVRVVADSSGQA</sequence>
<comment type="caution">
    <text evidence="1">The sequence shown here is derived from an EMBL/GenBank/DDBJ whole genome shotgun (WGS) entry which is preliminary data.</text>
</comment>
<gene>
    <name evidence="1" type="ORF">Pint_10470</name>
</gene>
<organism evidence="1 2">
    <name type="scientific">Pistacia integerrima</name>
    <dbReference type="NCBI Taxonomy" id="434235"/>
    <lineage>
        <taxon>Eukaryota</taxon>
        <taxon>Viridiplantae</taxon>
        <taxon>Streptophyta</taxon>
        <taxon>Embryophyta</taxon>
        <taxon>Tracheophyta</taxon>
        <taxon>Spermatophyta</taxon>
        <taxon>Magnoliopsida</taxon>
        <taxon>eudicotyledons</taxon>
        <taxon>Gunneridae</taxon>
        <taxon>Pentapetalae</taxon>
        <taxon>rosids</taxon>
        <taxon>malvids</taxon>
        <taxon>Sapindales</taxon>
        <taxon>Anacardiaceae</taxon>
        <taxon>Pistacia</taxon>
    </lineage>
</organism>
<name>A0ACC0XJ89_9ROSI</name>
<protein>
    <submittedName>
        <fullName evidence="1">Uncharacterized protein</fullName>
    </submittedName>
</protein>
<evidence type="ECO:0000313" key="1">
    <source>
        <dbReference type="EMBL" id="KAJ0018410.1"/>
    </source>
</evidence>
<keyword evidence="2" id="KW-1185">Reference proteome</keyword>
<dbReference type="Proteomes" id="UP001163603">
    <property type="component" value="Chromosome 12"/>
</dbReference>
<proteinExistence type="predicted"/>